<dbReference type="InterPro" id="IPR020846">
    <property type="entry name" value="MFS_dom"/>
</dbReference>
<feature type="transmembrane region" description="Helical" evidence="5">
    <location>
        <begin position="320"/>
        <end position="339"/>
    </location>
</feature>
<evidence type="ECO:0000256" key="3">
    <source>
        <dbReference type="ARBA" id="ARBA00022989"/>
    </source>
</evidence>
<feature type="transmembrane region" description="Helical" evidence="5">
    <location>
        <begin position="351"/>
        <end position="374"/>
    </location>
</feature>
<feature type="transmembrane region" description="Helical" evidence="5">
    <location>
        <begin position="58"/>
        <end position="78"/>
    </location>
</feature>
<evidence type="ECO:0000313" key="8">
    <source>
        <dbReference type="Proteomes" id="UP000054740"/>
    </source>
</evidence>
<feature type="domain" description="Major facilitator superfamily (MFS) profile" evidence="6">
    <location>
        <begin position="24"/>
        <end position="437"/>
    </location>
</feature>
<evidence type="ECO:0000256" key="2">
    <source>
        <dbReference type="ARBA" id="ARBA00022692"/>
    </source>
</evidence>
<feature type="transmembrane region" description="Helical" evidence="5">
    <location>
        <begin position="386"/>
        <end position="408"/>
    </location>
</feature>
<dbReference type="GO" id="GO:0005886">
    <property type="term" value="C:plasma membrane"/>
    <property type="evidence" value="ECO:0007669"/>
    <property type="project" value="TreeGrafter"/>
</dbReference>
<dbReference type="Pfam" id="PF07690">
    <property type="entry name" value="MFS_1"/>
    <property type="match status" value="2"/>
</dbReference>
<dbReference type="EMBL" id="FCNY02000010">
    <property type="protein sequence ID" value="SAL51669.1"/>
    <property type="molecule type" value="Genomic_DNA"/>
</dbReference>
<keyword evidence="4 5" id="KW-0472">Membrane</keyword>
<dbReference type="PROSITE" id="PS00217">
    <property type="entry name" value="SUGAR_TRANSPORT_2"/>
    <property type="match status" value="1"/>
</dbReference>
<feature type="transmembrane region" description="Helical" evidence="5">
    <location>
        <begin position="90"/>
        <end position="109"/>
    </location>
</feature>
<dbReference type="GO" id="GO:0046943">
    <property type="term" value="F:carboxylic acid transmembrane transporter activity"/>
    <property type="evidence" value="ECO:0007669"/>
    <property type="project" value="TreeGrafter"/>
</dbReference>
<dbReference type="RefSeq" id="WP_143281675.1">
    <property type="nucleotide sequence ID" value="NZ_FCNY02000010.1"/>
</dbReference>
<protein>
    <submittedName>
        <fullName evidence="7">Major facilitator transporter</fullName>
    </submittedName>
</protein>
<dbReference type="Gene3D" id="1.20.1250.20">
    <property type="entry name" value="MFS general substrate transporter like domains"/>
    <property type="match status" value="1"/>
</dbReference>
<proteinExistence type="predicted"/>
<dbReference type="PANTHER" id="PTHR23508:SF10">
    <property type="entry name" value="CARBOXYLIC ACID TRANSPORTER PROTEIN HOMOLOG"/>
    <property type="match status" value="1"/>
</dbReference>
<dbReference type="Proteomes" id="UP000054740">
    <property type="component" value="Unassembled WGS sequence"/>
</dbReference>
<sequence length="447" mass="48320">MTGRTLCIEDLIDEGKMGKRHYLIILLCGLVLFVDGFDTQCISYAVPHMAAQWQLKRAELGPLFSAALIGLMVGFLVVSPLSPRIGHKRLMIGSWVVFSLFTLATALATNVSEVIAFRFLAGIGLGGAIPSAIALTSEYSPKRFRATAVMLIYCCYSLGFVASGFVAGALLSRYHWGSVFLVGGVTPLALTYLLWKFLPESIYFALRKGRTDTVEKLLRRHYPTLPNIRGARFVNSTTESDRIGVLGLLGSAERRGTICLWILVFLNLGVFYFIQSWLPTMLHSLKYATDSIVWVTTLTTIGGFCAAFVIGPLMDRTGPYLTLAALYLGGAASMLWMASSISAEPKVLMCAAFAVGFCVSGGQKGTIALAIHFYPTGLRATGTGWALGMGRLGGILGPLLAGVLYSAQLSIDEIFRIAAAPVLLGAAVTFVMRWIYSESKRTEAAVM</sequence>
<comment type="subcellular location">
    <subcellularLocation>
        <location evidence="1">Membrane</location>
        <topology evidence="1">Multi-pass membrane protein</topology>
    </subcellularLocation>
</comment>
<gene>
    <name evidence="7" type="ORF">AWB70_04229</name>
</gene>
<accession>A0A158I5Y3</accession>
<feature type="transmembrane region" description="Helical" evidence="5">
    <location>
        <begin position="176"/>
        <end position="198"/>
    </location>
</feature>
<feature type="transmembrane region" description="Helical" evidence="5">
    <location>
        <begin position="414"/>
        <end position="436"/>
    </location>
</feature>
<feature type="transmembrane region" description="Helical" evidence="5">
    <location>
        <begin position="291"/>
        <end position="313"/>
    </location>
</feature>
<evidence type="ECO:0000259" key="6">
    <source>
        <dbReference type="PROSITE" id="PS50850"/>
    </source>
</evidence>
<evidence type="ECO:0000256" key="4">
    <source>
        <dbReference type="ARBA" id="ARBA00023136"/>
    </source>
</evidence>
<evidence type="ECO:0000256" key="5">
    <source>
        <dbReference type="SAM" id="Phobius"/>
    </source>
</evidence>
<feature type="transmembrane region" description="Helical" evidence="5">
    <location>
        <begin position="21"/>
        <end position="46"/>
    </location>
</feature>
<dbReference type="InterPro" id="IPR011701">
    <property type="entry name" value="MFS"/>
</dbReference>
<evidence type="ECO:0000313" key="7">
    <source>
        <dbReference type="EMBL" id="SAL51669.1"/>
    </source>
</evidence>
<dbReference type="InterPro" id="IPR036259">
    <property type="entry name" value="MFS_trans_sf"/>
</dbReference>
<reference evidence="8" key="1">
    <citation type="submission" date="2016-01" db="EMBL/GenBank/DDBJ databases">
        <authorList>
            <person name="Peeters C."/>
        </authorList>
    </citation>
    <scope>NUCLEOTIDE SEQUENCE [LARGE SCALE GENOMIC DNA]</scope>
</reference>
<feature type="transmembrane region" description="Helical" evidence="5">
    <location>
        <begin position="258"/>
        <end position="279"/>
    </location>
</feature>
<name>A0A158I5Y3_CABCO</name>
<feature type="transmembrane region" description="Helical" evidence="5">
    <location>
        <begin position="115"/>
        <end position="136"/>
    </location>
</feature>
<dbReference type="AlphaFoldDB" id="A0A158I5Y3"/>
<dbReference type="InterPro" id="IPR005829">
    <property type="entry name" value="Sugar_transporter_CS"/>
</dbReference>
<dbReference type="PROSITE" id="PS50850">
    <property type="entry name" value="MFS"/>
    <property type="match status" value="1"/>
</dbReference>
<dbReference type="CDD" id="cd17365">
    <property type="entry name" value="MFS_PcaK_like"/>
    <property type="match status" value="1"/>
</dbReference>
<organism evidence="7 8">
    <name type="scientific">Caballeronia cordobensis</name>
    <name type="common">Burkholderia cordobensis</name>
    <dbReference type="NCBI Taxonomy" id="1353886"/>
    <lineage>
        <taxon>Bacteria</taxon>
        <taxon>Pseudomonadati</taxon>
        <taxon>Pseudomonadota</taxon>
        <taxon>Betaproteobacteria</taxon>
        <taxon>Burkholderiales</taxon>
        <taxon>Burkholderiaceae</taxon>
        <taxon>Caballeronia</taxon>
    </lineage>
</organism>
<feature type="transmembrane region" description="Helical" evidence="5">
    <location>
        <begin position="148"/>
        <end position="170"/>
    </location>
</feature>
<keyword evidence="3 5" id="KW-1133">Transmembrane helix</keyword>
<evidence type="ECO:0000256" key="1">
    <source>
        <dbReference type="ARBA" id="ARBA00004141"/>
    </source>
</evidence>
<keyword evidence="2 5" id="KW-0812">Transmembrane</keyword>
<dbReference type="PANTHER" id="PTHR23508">
    <property type="entry name" value="CARBOXYLIC ACID TRANSPORTER PROTEIN HOMOLOG"/>
    <property type="match status" value="1"/>
</dbReference>
<dbReference type="SUPFAM" id="SSF103473">
    <property type="entry name" value="MFS general substrate transporter"/>
    <property type="match status" value="1"/>
</dbReference>
<keyword evidence="8" id="KW-1185">Reference proteome</keyword>